<dbReference type="PANTHER" id="PTHR30255:SF2">
    <property type="entry name" value="SINGLE-STRANDED-DNA-SPECIFIC EXONUCLEASE RECJ"/>
    <property type="match status" value="1"/>
</dbReference>
<dbReference type="Gene3D" id="3.90.1640.30">
    <property type="match status" value="1"/>
</dbReference>
<dbReference type="InterPro" id="IPR001667">
    <property type="entry name" value="DDH_dom"/>
</dbReference>
<dbReference type="GO" id="GO:0003676">
    <property type="term" value="F:nucleic acid binding"/>
    <property type="evidence" value="ECO:0007669"/>
    <property type="project" value="InterPro"/>
</dbReference>
<dbReference type="KEGG" id="dbr:Deba_1509"/>
<dbReference type="OrthoDB" id="9809852at2"/>
<dbReference type="RefSeq" id="WP_013258330.1">
    <property type="nucleotide sequence ID" value="NC_014365.1"/>
</dbReference>
<evidence type="ECO:0000313" key="11">
    <source>
        <dbReference type="Proteomes" id="UP000009047"/>
    </source>
</evidence>
<dbReference type="InterPro" id="IPR004610">
    <property type="entry name" value="RecJ"/>
</dbReference>
<evidence type="ECO:0000256" key="4">
    <source>
        <dbReference type="ARBA" id="ARBA00022801"/>
    </source>
</evidence>
<dbReference type="HOGENOM" id="CLU_009736_5_2_7"/>
<dbReference type="eggNOG" id="COG0608">
    <property type="taxonomic scope" value="Bacteria"/>
</dbReference>
<evidence type="ECO:0000256" key="1">
    <source>
        <dbReference type="ARBA" id="ARBA00005915"/>
    </source>
</evidence>
<organism evidence="10 11">
    <name type="scientific">Desulfarculus baarsii (strain ATCC 33931 / DSM 2075 / LMG 7858 / VKM B-1802 / 2st14)</name>
    <dbReference type="NCBI Taxonomy" id="644282"/>
    <lineage>
        <taxon>Bacteria</taxon>
        <taxon>Pseudomonadati</taxon>
        <taxon>Thermodesulfobacteriota</taxon>
        <taxon>Desulfarculia</taxon>
        <taxon>Desulfarculales</taxon>
        <taxon>Desulfarculaceae</taxon>
        <taxon>Desulfarculus</taxon>
    </lineage>
</organism>
<feature type="domain" description="DHHA1" evidence="8">
    <location>
        <begin position="361"/>
        <end position="452"/>
    </location>
</feature>
<evidence type="ECO:0000256" key="6">
    <source>
        <dbReference type="SAM" id="Coils"/>
    </source>
</evidence>
<dbReference type="STRING" id="644282.Deba_1509"/>
<dbReference type="Gene3D" id="3.10.310.30">
    <property type="match status" value="1"/>
</dbReference>
<dbReference type="InterPro" id="IPR003156">
    <property type="entry name" value="DHHA1_dom"/>
</dbReference>
<name>E1QH34_DESB2</name>
<dbReference type="GO" id="GO:0006310">
    <property type="term" value="P:DNA recombination"/>
    <property type="evidence" value="ECO:0007669"/>
    <property type="project" value="InterPro"/>
</dbReference>
<keyword evidence="5 10" id="KW-0269">Exonuclease</keyword>
<dbReference type="SUPFAM" id="SSF64182">
    <property type="entry name" value="DHH phosphoesterases"/>
    <property type="match status" value="1"/>
</dbReference>
<dbReference type="GO" id="GO:0008409">
    <property type="term" value="F:5'-3' exonuclease activity"/>
    <property type="evidence" value="ECO:0007669"/>
    <property type="project" value="InterPro"/>
</dbReference>
<accession>E1QH34</accession>
<dbReference type="PANTHER" id="PTHR30255">
    <property type="entry name" value="SINGLE-STRANDED-DNA-SPECIFIC EXONUCLEASE RECJ"/>
    <property type="match status" value="1"/>
</dbReference>
<gene>
    <name evidence="10" type="ordered locus">Deba_1509</name>
</gene>
<keyword evidence="3" id="KW-0540">Nuclease</keyword>
<evidence type="ECO:0000256" key="2">
    <source>
        <dbReference type="ARBA" id="ARBA00019841"/>
    </source>
</evidence>
<evidence type="ECO:0000256" key="3">
    <source>
        <dbReference type="ARBA" id="ARBA00022722"/>
    </source>
</evidence>
<evidence type="ECO:0000256" key="5">
    <source>
        <dbReference type="ARBA" id="ARBA00022839"/>
    </source>
</evidence>
<dbReference type="AlphaFoldDB" id="E1QH34"/>
<dbReference type="NCBIfam" id="TIGR00644">
    <property type="entry name" value="recJ"/>
    <property type="match status" value="1"/>
</dbReference>
<reference evidence="10 11" key="1">
    <citation type="journal article" date="2010" name="Stand. Genomic Sci.">
        <title>Complete genome sequence of Desulfarculus baarsii type strain (2st14).</title>
        <authorList>
            <person name="Sun H."/>
            <person name="Spring S."/>
            <person name="Lapidus A."/>
            <person name="Davenport K."/>
            <person name="Del Rio T.G."/>
            <person name="Tice H."/>
            <person name="Nolan M."/>
            <person name="Copeland A."/>
            <person name="Cheng J.F."/>
            <person name="Lucas S."/>
            <person name="Tapia R."/>
            <person name="Goodwin L."/>
            <person name="Pitluck S."/>
            <person name="Ivanova N."/>
            <person name="Pagani I."/>
            <person name="Mavromatis K."/>
            <person name="Ovchinnikova G."/>
            <person name="Pati A."/>
            <person name="Chen A."/>
            <person name="Palaniappan K."/>
            <person name="Hauser L."/>
            <person name="Chang Y.J."/>
            <person name="Jeffries C.D."/>
            <person name="Detter J.C."/>
            <person name="Han C."/>
            <person name="Rohde M."/>
            <person name="Brambilla E."/>
            <person name="Goker M."/>
            <person name="Woyke T."/>
            <person name="Bristow J."/>
            <person name="Eisen J.A."/>
            <person name="Markowitz V."/>
            <person name="Hugenholtz P."/>
            <person name="Kyrpides N.C."/>
            <person name="Klenk H.P."/>
            <person name="Land M."/>
        </authorList>
    </citation>
    <scope>NUCLEOTIDE SEQUENCE [LARGE SCALE GENOMIC DNA]</scope>
    <source>
        <strain evidence="11">ATCC 33931 / DSM 2075 / LMG 7858 / VKM B-1802 / 2st14</strain>
    </source>
</reference>
<dbReference type="Pfam" id="PF17768">
    <property type="entry name" value="RecJ_OB"/>
    <property type="match status" value="1"/>
</dbReference>
<dbReference type="InterPro" id="IPR051673">
    <property type="entry name" value="SSDNA_exonuclease_RecJ"/>
</dbReference>
<feature type="domain" description="DDH" evidence="7">
    <location>
        <begin position="85"/>
        <end position="241"/>
    </location>
</feature>
<evidence type="ECO:0000313" key="10">
    <source>
        <dbReference type="EMBL" id="ADK84877.1"/>
    </source>
</evidence>
<dbReference type="GO" id="GO:0006281">
    <property type="term" value="P:DNA repair"/>
    <property type="evidence" value="ECO:0007669"/>
    <property type="project" value="InterPro"/>
</dbReference>
<dbReference type="Pfam" id="PF02272">
    <property type="entry name" value="DHHA1"/>
    <property type="match status" value="1"/>
</dbReference>
<dbReference type="EMBL" id="CP002085">
    <property type="protein sequence ID" value="ADK84877.1"/>
    <property type="molecule type" value="Genomic_DNA"/>
</dbReference>
<keyword evidence="6" id="KW-0175">Coiled coil</keyword>
<keyword evidence="11" id="KW-1185">Reference proteome</keyword>
<comment type="similarity">
    <text evidence="1">Belongs to the RecJ family.</text>
</comment>
<protein>
    <recommendedName>
        <fullName evidence="2">Single-stranded-DNA-specific exonuclease RecJ</fullName>
    </recommendedName>
</protein>
<dbReference type="InterPro" id="IPR041122">
    <property type="entry name" value="RecJ_OB"/>
</dbReference>
<evidence type="ECO:0000259" key="7">
    <source>
        <dbReference type="Pfam" id="PF01368"/>
    </source>
</evidence>
<feature type="domain" description="RecJ OB" evidence="9">
    <location>
        <begin position="472"/>
        <end position="567"/>
    </location>
</feature>
<evidence type="ECO:0000259" key="8">
    <source>
        <dbReference type="Pfam" id="PF02272"/>
    </source>
</evidence>
<feature type="coiled-coil region" evidence="6">
    <location>
        <begin position="321"/>
        <end position="348"/>
    </location>
</feature>
<dbReference type="Pfam" id="PF01368">
    <property type="entry name" value="DHH"/>
    <property type="match status" value="1"/>
</dbReference>
<evidence type="ECO:0000259" key="9">
    <source>
        <dbReference type="Pfam" id="PF17768"/>
    </source>
</evidence>
<dbReference type="InterPro" id="IPR038763">
    <property type="entry name" value="DHH_sf"/>
</dbReference>
<dbReference type="Proteomes" id="UP000009047">
    <property type="component" value="Chromosome"/>
</dbReference>
<proteinExistence type="inferred from homology"/>
<sequence length="573" mass="60026">MIDTLPEKKWRVRNQSPSEAARLARELGLPPLAGQLLCNRGLVDAASARDFLRPRLADLPGPDGFQGMGKAASLVAEAVQAGQVIGVAGDYDADGVTATALLVDFLRQCGGKVVWDLPHRLSEGYGFLPPRAQRLAQAGARLVITVDCGVSDIDGVGAAKELGLTVIVTDHHQLPPGVAAPADAMVNPQQDACALAKHLAGVGVAFYLAAACRAELRARGWFATRPAPNLRQSLDLVAVGTCADVVPLVGHNRILVREGLLVLNQGGRRGLRALADASGARGPLDAKDLAFALAPRINAAGRIDHPAQALELLLCQDEPQAAQRARLLDQLNQQRRAIEQEMLGQALEDVASEPRHQRARLLVLGRAGWHRGVLGIVASRVVEATGKPALLFAIENGTAVGSGRSVEGFHLQRALVGVKHLLQHFGGHAQAAGMTTATANLPELWRQLDQAAQAALPPGEGAASLELETAAHVSQLGPGLVDFLADLAPHGQANPEPLLLVEGATVLSASSVGRGHLRLLLGGAAAPLPAFWLGHGELAADIGGPLSLACQPRVSTYGGRHLELFIHDLRPGV</sequence>
<keyword evidence="4" id="KW-0378">Hydrolase</keyword>